<dbReference type="SUPFAM" id="SSF51430">
    <property type="entry name" value="NAD(P)-linked oxidoreductase"/>
    <property type="match status" value="1"/>
</dbReference>
<dbReference type="PANTHER" id="PTHR43364">
    <property type="entry name" value="NADH-SPECIFIC METHYLGLYOXAL REDUCTASE-RELATED"/>
    <property type="match status" value="1"/>
</dbReference>
<dbReference type="Gene3D" id="3.20.20.100">
    <property type="entry name" value="NADP-dependent oxidoreductase domain"/>
    <property type="match status" value="1"/>
</dbReference>
<keyword evidence="1" id="KW-0560">Oxidoreductase</keyword>
<accession>A0A6J4T0C3</accession>
<dbReference type="InterPro" id="IPR023210">
    <property type="entry name" value="NADP_OxRdtase_dom"/>
</dbReference>
<dbReference type="AlphaFoldDB" id="A0A6J4T0C3"/>
<proteinExistence type="predicted"/>
<dbReference type="GO" id="GO:0005829">
    <property type="term" value="C:cytosol"/>
    <property type="evidence" value="ECO:0007669"/>
    <property type="project" value="TreeGrafter"/>
</dbReference>
<sequence length="345" mass="37096">MPSTALTTTPLGSTGLEITRVGLGAWAIGGPWAFGWGPQDDAESVRTIHHAVASGINWVDTAPAYGLGHGEEVVGRAVRELPDADRPLVFTKCGLTWTQGGDPMDGVRRDASQITREVDDSLWRLGVEVIDLYQLHQPPADGTTLEEAWATLVGLRDAGKARFVGISNFQARHLERCEAIGHVDTLQPPLSLINRNVLDTTMRWCAVHDTGVIVYSPMQAGILTGRWDAPRRDALAEDDWRRRSDDYQSPNFERNLDLVARLEPISEELGCSMADLVIAWTLHQEGVSGAIVGARAPGQVDGWLRAGEVRLAPEVLDRIAAAIGQSGAGEGPVVATPEGDAGLPA</sequence>
<protein>
    <submittedName>
        <fullName evidence="3">Aldo/keto reductase</fullName>
    </submittedName>
</protein>
<feature type="domain" description="NADP-dependent oxidoreductase" evidence="2">
    <location>
        <begin position="21"/>
        <end position="322"/>
    </location>
</feature>
<dbReference type="PROSITE" id="PS00062">
    <property type="entry name" value="ALDOKETO_REDUCTASE_2"/>
    <property type="match status" value="1"/>
</dbReference>
<dbReference type="InterPro" id="IPR018170">
    <property type="entry name" value="Aldo/ket_reductase_CS"/>
</dbReference>
<name>A0A6J4T0C3_9ACTN</name>
<gene>
    <name evidence="3" type="ORF">AVDCRST_MAG53-2871</name>
</gene>
<dbReference type="PRINTS" id="PR00069">
    <property type="entry name" value="ALDKETRDTASE"/>
</dbReference>
<dbReference type="EMBL" id="CADCVR010000079">
    <property type="protein sequence ID" value="CAA9509798.1"/>
    <property type="molecule type" value="Genomic_DNA"/>
</dbReference>
<dbReference type="InterPro" id="IPR050523">
    <property type="entry name" value="AKR_Detox_Biosynth"/>
</dbReference>
<evidence type="ECO:0000259" key="2">
    <source>
        <dbReference type="Pfam" id="PF00248"/>
    </source>
</evidence>
<dbReference type="GO" id="GO:0016491">
    <property type="term" value="F:oxidoreductase activity"/>
    <property type="evidence" value="ECO:0007669"/>
    <property type="project" value="UniProtKB-KW"/>
</dbReference>
<evidence type="ECO:0000256" key="1">
    <source>
        <dbReference type="ARBA" id="ARBA00023002"/>
    </source>
</evidence>
<dbReference type="PANTHER" id="PTHR43364:SF4">
    <property type="entry name" value="NAD(P)-LINKED OXIDOREDUCTASE SUPERFAMILY PROTEIN"/>
    <property type="match status" value="1"/>
</dbReference>
<reference evidence="3" key="1">
    <citation type="submission" date="2020-02" db="EMBL/GenBank/DDBJ databases">
        <authorList>
            <person name="Meier V. D."/>
        </authorList>
    </citation>
    <scope>NUCLEOTIDE SEQUENCE</scope>
    <source>
        <strain evidence="3">AVDCRST_MAG53</strain>
    </source>
</reference>
<evidence type="ECO:0000313" key="3">
    <source>
        <dbReference type="EMBL" id="CAA9509798.1"/>
    </source>
</evidence>
<dbReference type="CDD" id="cd19102">
    <property type="entry name" value="AKR_unchar"/>
    <property type="match status" value="1"/>
</dbReference>
<dbReference type="InterPro" id="IPR036812">
    <property type="entry name" value="NAD(P)_OxRdtase_dom_sf"/>
</dbReference>
<dbReference type="Pfam" id="PF00248">
    <property type="entry name" value="Aldo_ket_red"/>
    <property type="match status" value="1"/>
</dbReference>
<organism evidence="3">
    <name type="scientific">uncultured Solirubrobacteraceae bacterium</name>
    <dbReference type="NCBI Taxonomy" id="1162706"/>
    <lineage>
        <taxon>Bacteria</taxon>
        <taxon>Bacillati</taxon>
        <taxon>Actinomycetota</taxon>
        <taxon>Thermoleophilia</taxon>
        <taxon>Solirubrobacterales</taxon>
        <taxon>Solirubrobacteraceae</taxon>
        <taxon>environmental samples</taxon>
    </lineage>
</organism>
<dbReference type="InterPro" id="IPR020471">
    <property type="entry name" value="AKR"/>
</dbReference>